<dbReference type="STRING" id="983644.G3JRR3"/>
<name>G3JRR3_CORMM</name>
<dbReference type="GO" id="GO:0009272">
    <property type="term" value="P:fungal-type cell wall biogenesis"/>
    <property type="evidence" value="ECO:0007669"/>
    <property type="project" value="TreeGrafter"/>
</dbReference>
<evidence type="ECO:0000256" key="5">
    <source>
        <dbReference type="ARBA" id="ARBA00022729"/>
    </source>
</evidence>
<comment type="subcellular location">
    <subcellularLocation>
        <location evidence="2">Endomembrane system</location>
    </subcellularLocation>
</comment>
<evidence type="ECO:0000256" key="1">
    <source>
        <dbReference type="ARBA" id="ARBA00001452"/>
    </source>
</evidence>
<dbReference type="EMBL" id="JH126405">
    <property type="protein sequence ID" value="EGX88453.1"/>
    <property type="molecule type" value="Genomic_DNA"/>
</dbReference>
<dbReference type="Proteomes" id="UP000001610">
    <property type="component" value="Unassembled WGS sequence"/>
</dbReference>
<evidence type="ECO:0000256" key="3">
    <source>
        <dbReference type="ARBA" id="ARBA00009699"/>
    </source>
</evidence>
<feature type="chain" id="PRO_5003446531" description="Mannan endo-1,6-alpha-mannosidase" evidence="12">
    <location>
        <begin position="17"/>
        <end position="510"/>
    </location>
</feature>
<evidence type="ECO:0000256" key="10">
    <source>
        <dbReference type="PIRNR" id="PIRNR016302"/>
    </source>
</evidence>
<dbReference type="RefSeq" id="XP_006673698.1">
    <property type="nucleotide sequence ID" value="XM_006673635.1"/>
</dbReference>
<reference evidence="13 14" key="1">
    <citation type="journal article" date="2011" name="Genome Biol.">
        <title>Genome sequence of the insect pathogenic fungus Cordyceps militaris, a valued traditional Chinese medicine.</title>
        <authorList>
            <person name="Zheng P."/>
            <person name="Xia Y."/>
            <person name="Xiao G."/>
            <person name="Xiong C."/>
            <person name="Hu X."/>
            <person name="Zhang S."/>
            <person name="Zheng H."/>
            <person name="Huang Y."/>
            <person name="Zhou Y."/>
            <person name="Wang S."/>
            <person name="Zhao G.P."/>
            <person name="Liu X."/>
            <person name="St Leger R.J."/>
            <person name="Wang C."/>
        </authorList>
    </citation>
    <scope>NUCLEOTIDE SEQUENCE [LARGE SCALE GENOMIC DNA]</scope>
    <source>
        <strain evidence="13 14">CM01</strain>
    </source>
</reference>
<evidence type="ECO:0000256" key="12">
    <source>
        <dbReference type="SAM" id="SignalP"/>
    </source>
</evidence>
<dbReference type="OrthoDB" id="4187847at2759"/>
<gene>
    <name evidence="13" type="ORF">CCM_08497</name>
</gene>
<proteinExistence type="inferred from homology"/>
<evidence type="ECO:0000313" key="14">
    <source>
        <dbReference type="Proteomes" id="UP000001610"/>
    </source>
</evidence>
<dbReference type="InParanoid" id="G3JRR3"/>
<keyword evidence="11" id="KW-0812">Transmembrane</keyword>
<comment type="similarity">
    <text evidence="3 10">Belongs to the glycosyl hydrolase 76 family.</text>
</comment>
<keyword evidence="7 11" id="KW-0472">Membrane</keyword>
<dbReference type="FunFam" id="1.50.10.20:FF:000006">
    <property type="entry name" value="Mannan endo-1,6-alpha-mannosidase"/>
    <property type="match status" value="1"/>
</dbReference>
<keyword evidence="14" id="KW-1185">Reference proteome</keyword>
<keyword evidence="9 10" id="KW-0326">Glycosidase</keyword>
<dbReference type="InterPro" id="IPR014480">
    <property type="entry name" value="Mannan-1_6-alpha_mannosidase"/>
</dbReference>
<evidence type="ECO:0000256" key="7">
    <source>
        <dbReference type="ARBA" id="ARBA00023136"/>
    </source>
</evidence>
<keyword evidence="5 12" id="KW-0732">Signal</keyword>
<evidence type="ECO:0000256" key="4">
    <source>
        <dbReference type="ARBA" id="ARBA00012350"/>
    </source>
</evidence>
<dbReference type="PIRSF" id="PIRSF016302">
    <property type="entry name" value="Man_a_manosd"/>
    <property type="match status" value="1"/>
</dbReference>
<evidence type="ECO:0000313" key="13">
    <source>
        <dbReference type="EMBL" id="EGX88453.1"/>
    </source>
</evidence>
<dbReference type="PANTHER" id="PTHR12145">
    <property type="entry name" value="MANNAN ENDO-1,6-ALPHA-MANNOSIDASE DCW1"/>
    <property type="match status" value="1"/>
</dbReference>
<dbReference type="Pfam" id="PF03663">
    <property type="entry name" value="Glyco_hydro_76"/>
    <property type="match status" value="2"/>
</dbReference>
<dbReference type="InterPro" id="IPR005198">
    <property type="entry name" value="Glyco_hydro_76"/>
</dbReference>
<comment type="catalytic activity">
    <reaction evidence="1 10">
        <text>Random hydrolysis of (1-&gt;6)-alpha-D-mannosidic linkages in unbranched (1-&gt;6)-mannans.</text>
        <dbReference type="EC" id="3.2.1.101"/>
    </reaction>
</comment>
<dbReference type="KEGG" id="cmt:CCM_08497"/>
<dbReference type="SUPFAM" id="SSF48208">
    <property type="entry name" value="Six-hairpin glycosidases"/>
    <property type="match status" value="1"/>
</dbReference>
<dbReference type="GeneID" id="18170504"/>
<dbReference type="HOGENOM" id="CLU_025694_1_2_1"/>
<dbReference type="VEuPathDB" id="FungiDB:CCM_08497"/>
<evidence type="ECO:0000256" key="8">
    <source>
        <dbReference type="ARBA" id="ARBA00023180"/>
    </source>
</evidence>
<feature type="signal peptide" evidence="12">
    <location>
        <begin position="1"/>
        <end position="16"/>
    </location>
</feature>
<dbReference type="GO" id="GO:0016052">
    <property type="term" value="P:carbohydrate catabolic process"/>
    <property type="evidence" value="ECO:0007669"/>
    <property type="project" value="InterPro"/>
</dbReference>
<dbReference type="Gene3D" id="1.50.10.20">
    <property type="match status" value="1"/>
</dbReference>
<evidence type="ECO:0000256" key="11">
    <source>
        <dbReference type="SAM" id="Phobius"/>
    </source>
</evidence>
<protein>
    <recommendedName>
        <fullName evidence="4 10">Mannan endo-1,6-alpha-mannosidase</fullName>
        <ecNumber evidence="4 10">3.2.1.101</ecNumber>
    </recommendedName>
</protein>
<dbReference type="InterPro" id="IPR008928">
    <property type="entry name" value="6-hairpin_glycosidase_sf"/>
</dbReference>
<feature type="transmembrane region" description="Helical" evidence="11">
    <location>
        <begin position="465"/>
        <end position="487"/>
    </location>
</feature>
<organism evidence="13 14">
    <name type="scientific">Cordyceps militaris (strain CM01)</name>
    <name type="common">Caterpillar fungus</name>
    <dbReference type="NCBI Taxonomy" id="983644"/>
    <lineage>
        <taxon>Eukaryota</taxon>
        <taxon>Fungi</taxon>
        <taxon>Dikarya</taxon>
        <taxon>Ascomycota</taxon>
        <taxon>Pezizomycotina</taxon>
        <taxon>Sordariomycetes</taxon>
        <taxon>Hypocreomycetidae</taxon>
        <taxon>Hypocreales</taxon>
        <taxon>Cordycipitaceae</taxon>
        <taxon>Cordyceps</taxon>
    </lineage>
</organism>
<sequence>MRAIAALLVAAPISAAIDAYYKIDTPELVAYKTADEIRQSATTLAYDLMTFYKGNQSGQIPGMLPGPPASGTGDYYWWEGGALMGTYVDYFHLTGDASYNKVVTQGLLFQVGENEDYQPRNQTIGLGNDDQGFWGMAAMRAAETRFPNPPPNEPQWLALAQAVWNTQAEPSRWDEACGGGLRWQRQFFNNGYSYKNGTAPVCASCFVACILMRAAAIANGVFFNLGAHLARYTSNDTYAQRAEQTWDWLWNVGYIDNENWHVYDGGHVEHNCTDINRLEVSYNPALLIEGSAFLYNYTNGDEKWKYRINTMLASYLKEFFRDNVIFETDCETREPPCTTDMLSFKGYCLRWLAVVTQLAPFTRDAIMPVLEASARAAVRQCTGPPTGRRCGFYWTKGGVFVDPGIDNTTGAGEAMDVLAAVASLLIDEVEAPVRADTGTSIGNPNAGLPDAVGGMRRGITAADRFGAGVVTVLYVMGPALLLVWICLDETQGVKKAKDVEGQEVSSSQAP</sequence>
<dbReference type="EC" id="3.2.1.101" evidence="4 10"/>
<dbReference type="PANTHER" id="PTHR12145:SF36">
    <property type="entry name" value="MANNAN ENDO-1,6-ALPHA-MANNOSIDASE DCW1"/>
    <property type="match status" value="1"/>
</dbReference>
<keyword evidence="6 10" id="KW-0378">Hydrolase</keyword>
<dbReference type="AlphaFoldDB" id="G3JRR3"/>
<dbReference type="GO" id="GO:0008496">
    <property type="term" value="F:mannan endo-1,6-alpha-mannosidase activity"/>
    <property type="evidence" value="ECO:0007669"/>
    <property type="project" value="UniProtKB-UniRule"/>
</dbReference>
<evidence type="ECO:0000256" key="6">
    <source>
        <dbReference type="ARBA" id="ARBA00022801"/>
    </source>
</evidence>
<dbReference type="GO" id="GO:0012505">
    <property type="term" value="C:endomembrane system"/>
    <property type="evidence" value="ECO:0007669"/>
    <property type="project" value="UniProtKB-SubCell"/>
</dbReference>
<evidence type="ECO:0000256" key="9">
    <source>
        <dbReference type="ARBA" id="ARBA00023295"/>
    </source>
</evidence>
<accession>G3JRR3</accession>
<keyword evidence="11" id="KW-1133">Transmembrane helix</keyword>
<keyword evidence="8" id="KW-0325">Glycoprotein</keyword>
<evidence type="ECO:0000256" key="2">
    <source>
        <dbReference type="ARBA" id="ARBA00004308"/>
    </source>
</evidence>
<dbReference type="eggNOG" id="ENOG502QSWP">
    <property type="taxonomic scope" value="Eukaryota"/>
</dbReference>